<dbReference type="InterPro" id="IPR020472">
    <property type="entry name" value="WD40_PAC1"/>
</dbReference>
<dbReference type="CDD" id="cd22948">
    <property type="entry name" value="Coatomer_WDAD_alpha"/>
    <property type="match status" value="1"/>
</dbReference>
<evidence type="ECO:0000256" key="1">
    <source>
        <dbReference type="ARBA" id="ARBA00004255"/>
    </source>
</evidence>
<keyword evidence="17" id="KW-1185">Reference proteome</keyword>
<dbReference type="PROSITE" id="PS50082">
    <property type="entry name" value="WD_REPEATS_2"/>
    <property type="match status" value="6"/>
</dbReference>
<evidence type="ECO:0000256" key="4">
    <source>
        <dbReference type="ARBA" id="ARBA00022574"/>
    </source>
</evidence>
<keyword evidence="9 10" id="KW-0472">Membrane</keyword>
<evidence type="ECO:0000259" key="15">
    <source>
        <dbReference type="Pfam" id="PF23953"/>
    </source>
</evidence>
<evidence type="ECO:0000256" key="11">
    <source>
        <dbReference type="PROSITE-ProRule" id="PRU00221"/>
    </source>
</evidence>
<protein>
    <recommendedName>
        <fullName evidence="10">Coatomer subunit alpha</fullName>
    </recommendedName>
</protein>
<evidence type="ECO:0000256" key="3">
    <source>
        <dbReference type="ARBA" id="ARBA00022490"/>
    </source>
</evidence>
<dbReference type="PROSITE" id="PS00678">
    <property type="entry name" value="WD_REPEATS_1"/>
    <property type="match status" value="1"/>
</dbReference>
<evidence type="ECO:0000256" key="12">
    <source>
        <dbReference type="SAM" id="MobiDB-lite"/>
    </source>
</evidence>
<dbReference type="CDD" id="cd00200">
    <property type="entry name" value="WD40"/>
    <property type="match status" value="1"/>
</dbReference>
<dbReference type="Pfam" id="PF04053">
    <property type="entry name" value="B-prop_COPA_B_2nd"/>
    <property type="match status" value="1"/>
</dbReference>
<dbReference type="PRINTS" id="PR00320">
    <property type="entry name" value="GPROTEINBRPT"/>
</dbReference>
<organism evidence="16 17">
    <name type="scientific">Rhodotorula paludigena</name>
    <dbReference type="NCBI Taxonomy" id="86838"/>
    <lineage>
        <taxon>Eukaryota</taxon>
        <taxon>Fungi</taxon>
        <taxon>Dikarya</taxon>
        <taxon>Basidiomycota</taxon>
        <taxon>Pucciniomycotina</taxon>
        <taxon>Microbotryomycetes</taxon>
        <taxon>Sporidiobolales</taxon>
        <taxon>Sporidiobolaceae</taxon>
        <taxon>Rhodotorula</taxon>
    </lineage>
</organism>
<dbReference type="Gene3D" id="1.25.40.470">
    <property type="match status" value="1"/>
</dbReference>
<evidence type="ECO:0000256" key="7">
    <source>
        <dbReference type="ARBA" id="ARBA00022927"/>
    </source>
</evidence>
<keyword evidence="8 10" id="KW-0333">Golgi apparatus</keyword>
<dbReference type="InterPro" id="IPR050844">
    <property type="entry name" value="Coatomer_complex_subunit"/>
</dbReference>
<keyword evidence="4 11" id="KW-0853">WD repeat</keyword>
<evidence type="ECO:0000256" key="2">
    <source>
        <dbReference type="ARBA" id="ARBA00022448"/>
    </source>
</evidence>
<dbReference type="GO" id="GO:0030126">
    <property type="term" value="C:COPI vesicle coat"/>
    <property type="evidence" value="ECO:0007669"/>
    <property type="project" value="UniProtKB-UniRule"/>
</dbReference>
<dbReference type="GO" id="GO:0006891">
    <property type="term" value="P:intra-Golgi vesicle-mediated transport"/>
    <property type="evidence" value="ECO:0007669"/>
    <property type="project" value="TreeGrafter"/>
</dbReference>
<evidence type="ECO:0000256" key="6">
    <source>
        <dbReference type="ARBA" id="ARBA00022892"/>
    </source>
</evidence>
<feature type="repeat" description="WD" evidence="11">
    <location>
        <begin position="133"/>
        <end position="174"/>
    </location>
</feature>
<feature type="repeat" description="WD" evidence="11">
    <location>
        <begin position="49"/>
        <end position="90"/>
    </location>
</feature>
<evidence type="ECO:0000256" key="8">
    <source>
        <dbReference type="ARBA" id="ARBA00023034"/>
    </source>
</evidence>
<dbReference type="InterPro" id="IPR016391">
    <property type="entry name" value="Coatomer_asu"/>
</dbReference>
<feature type="compositionally biased region" description="Gly residues" evidence="12">
    <location>
        <begin position="935"/>
        <end position="944"/>
    </location>
</feature>
<dbReference type="InterPro" id="IPR047312">
    <property type="entry name" value="Coatomer_alpha_WD-assoc_reg"/>
</dbReference>
<dbReference type="InterPro" id="IPR015943">
    <property type="entry name" value="WD40/YVTN_repeat-like_dom_sf"/>
</dbReference>
<feature type="compositionally biased region" description="Gly residues" evidence="12">
    <location>
        <begin position="915"/>
        <end position="927"/>
    </location>
</feature>
<comment type="subunit">
    <text evidence="10">Oligomeric complex that consists of at least the alpha, beta, beta', gamma, delta, epsilon and zeta subunits.</text>
</comment>
<comment type="caution">
    <text evidence="16">The sequence shown here is derived from an EMBL/GenBank/DDBJ whole genome shotgun (WGS) entry which is preliminary data.</text>
</comment>
<evidence type="ECO:0000256" key="5">
    <source>
        <dbReference type="ARBA" id="ARBA00022737"/>
    </source>
</evidence>
<dbReference type="SUPFAM" id="SSF50978">
    <property type="entry name" value="WD40 repeat-like"/>
    <property type="match status" value="1"/>
</dbReference>
<dbReference type="AlphaFoldDB" id="A0AAV5GJK5"/>
<feature type="repeat" description="WD" evidence="11">
    <location>
        <begin position="251"/>
        <end position="292"/>
    </location>
</feature>
<name>A0AAV5GJK5_9BASI</name>
<evidence type="ECO:0000259" key="14">
    <source>
        <dbReference type="Pfam" id="PF06957"/>
    </source>
</evidence>
<evidence type="ECO:0000313" key="16">
    <source>
        <dbReference type="EMBL" id="GJN89389.1"/>
    </source>
</evidence>
<keyword evidence="6 10" id="KW-0931">ER-Golgi transport</keyword>
<keyword evidence="3 10" id="KW-0963">Cytoplasm</keyword>
<feature type="region of interest" description="Disordered" evidence="12">
    <location>
        <begin position="911"/>
        <end position="955"/>
    </location>
</feature>
<dbReference type="Pfam" id="PF00400">
    <property type="entry name" value="WD40"/>
    <property type="match status" value="6"/>
</dbReference>
<dbReference type="PANTHER" id="PTHR19876:SF1">
    <property type="entry name" value="COATOMER SUBUNIT ALPHA"/>
    <property type="match status" value="1"/>
</dbReference>
<dbReference type="Pfam" id="PF23953">
    <property type="entry name" value="TPR_COPA_B"/>
    <property type="match status" value="1"/>
</dbReference>
<comment type="subcellular location">
    <subcellularLocation>
        <location evidence="10">Cytoplasm</location>
    </subcellularLocation>
    <subcellularLocation>
        <location evidence="1 10">Golgi apparatus membrane</location>
        <topology evidence="1 10">Peripheral membrane protein</topology>
        <orientation evidence="1">Cytoplasmic side</orientation>
    </subcellularLocation>
</comment>
<reference evidence="16 17" key="1">
    <citation type="submission" date="2021-12" db="EMBL/GenBank/DDBJ databases">
        <title>High titer production of polyol ester of fatty acids by Rhodotorula paludigena BS15 towards product separation-free biomass refinery.</title>
        <authorList>
            <person name="Mano J."/>
            <person name="Ono H."/>
            <person name="Tanaka T."/>
            <person name="Naito K."/>
            <person name="Sushida H."/>
            <person name="Ike M."/>
            <person name="Tokuyasu K."/>
            <person name="Kitaoka M."/>
        </authorList>
    </citation>
    <scope>NUCLEOTIDE SEQUENCE [LARGE SCALE GENOMIC DNA]</scope>
    <source>
        <strain evidence="16 17">BS15</strain>
    </source>
</reference>
<evidence type="ECO:0000313" key="17">
    <source>
        <dbReference type="Proteomes" id="UP001342314"/>
    </source>
</evidence>
<dbReference type="SMART" id="SM00320">
    <property type="entry name" value="WD40"/>
    <property type="match status" value="7"/>
</dbReference>
<dbReference type="InterPro" id="IPR019775">
    <property type="entry name" value="WD40_repeat_CS"/>
</dbReference>
<dbReference type="PANTHER" id="PTHR19876">
    <property type="entry name" value="COATOMER"/>
    <property type="match status" value="1"/>
</dbReference>
<dbReference type="FunFam" id="1.25.40.470:FF:000002">
    <property type="entry name" value="Coatomer subunit alpha"/>
    <property type="match status" value="1"/>
</dbReference>
<feature type="domain" description="Coatomer alpha subunit C-terminal" evidence="14">
    <location>
        <begin position="851"/>
        <end position="1264"/>
    </location>
</feature>
<keyword evidence="7 10" id="KW-0653">Protein transport</keyword>
<dbReference type="GO" id="GO:0006888">
    <property type="term" value="P:endoplasmic reticulum to Golgi vesicle-mediated transport"/>
    <property type="evidence" value="ECO:0007669"/>
    <property type="project" value="InterPro"/>
</dbReference>
<evidence type="ECO:0000256" key="9">
    <source>
        <dbReference type="ARBA" id="ARBA00023136"/>
    </source>
</evidence>
<dbReference type="PIRSF" id="PIRSF003354">
    <property type="entry name" value="Coatomer_alpha_subunit"/>
    <property type="match status" value="1"/>
</dbReference>
<feature type="domain" description="COPA/B TPR" evidence="15">
    <location>
        <begin position="664"/>
        <end position="795"/>
    </location>
</feature>
<proteinExistence type="predicted"/>
<dbReference type="InterPro" id="IPR010714">
    <property type="entry name" value="Coatomer_asu_C"/>
</dbReference>
<dbReference type="PROSITE" id="PS50294">
    <property type="entry name" value="WD_REPEATS_REGION"/>
    <property type="match status" value="5"/>
</dbReference>
<dbReference type="EMBL" id="BQKY01000004">
    <property type="protein sequence ID" value="GJN89389.1"/>
    <property type="molecule type" value="Genomic_DNA"/>
</dbReference>
<dbReference type="FunFam" id="2.130.10.10:FF:000010">
    <property type="entry name" value="Coatomer subunit alpha"/>
    <property type="match status" value="1"/>
</dbReference>
<sequence length="1266" mass="139643">MQMLTKFESKSNRVKGIAFHPRLTLLAASLHSGSIQLWNFQMGVLVDRFEEHDGPVRGIDFHPTQPLFCSGGDDYKIKVWNYKTRRCLFTLHGHLDYVRSVYFHPEQPWIISASDDQTIRIWNWQSRTCIAILTGHNHYIMCAQFHPKEDYVVSASMDQTVRVWDISGLRKKSTTAAPLSFEEQIQRANAGQADLFGNTDAVVKYVLEGHDRGVNWATFHPTLPLIVSCGDDRQIKLWRMSETKAWEVDTCRGHYNNVSSALFHPKHELIISDSEDKTIRVWDMSKRTAVQTFRRENDRFWVLTAHPRLNLFAAGHDSGLIVFKLDRERPAFATHGNLLFYVRDKHVRAHDLSTGQDTSVISVRRLGTQYQQPRTLSYNPAEKAVIVTSASDNGLYELVRLPRDLASGEVRDSASEGKRGTGSSALFVARNRLAVLDRAAQTIEIRDLDNAITKSFKCPVQVTDIFFGGTASLLLSTATSVVLYDIQQQKTIAELATPLVKYVVWNADNSMVALLSKHTIMLANKQLGQANLIHETIRIKSGAWDDAGVFLYTTLNHIKYALPNGDNGIIRTLEQPVYLTRVRGKSVHVLTRDARPETIAIDPTEYRFKLALVRKNYDEVLHIIRTSNLVGQSIIAYLQKKGFPEVRRSFPVSRREGGTDETALEQIALHFVQDKTTRFDLAIECGNLDVALEMAKALDREDTWTRLGQQALKQGNHKIVEIAYQRTKNFDRLSFLYLTTGNADKLAKMSKIAEMRNDPMSRFHNALYTNNAEARVAVLAEAGMLPLAYMTAKTNGLADLAQQLLDDNGLSEDDVAGVLPANLPQRSTLRPPPVVSQTFDHNWPSVGVTESFFDRALAAAASGEPTGLDAYDGEDLLEQAVAGEESGLAWAAEDGHLDKHEAQEAEDAWDLGADDGAGAGGEGAHGGFEGDEGADGAGVDGGDAAGADDLAGPLQPGIPESELWVRNSPLAADHVAAGSFETAMGLLNRQVGIVHFAPLKPLFLSVYRSSRLYLPAAPSLPPLEIPLRRNPDRAEPRSVLPVATLSLQSITAGELRAAYTAFQKAKFAEAADIFRGILQSLLLVVTATPAEAAELQELVIVCREYLIGLSLEIERRRIAAAGEPDSLKRQLELAAYFTHCRLQPAHLQLALRLAMTTFSKAKNYPTAASFAQKLLDLAPAAAVAQQANTVLSTANRYPRDAVEIEYDVHQAFDVCPASLTPIYANAPAVEDPFTGARYHPQFAGQVCRVSGVSEVGKSASGLRSAA</sequence>
<dbReference type="GO" id="GO:0006886">
    <property type="term" value="P:intracellular protein transport"/>
    <property type="evidence" value="ECO:0007669"/>
    <property type="project" value="UniProtKB-UniRule"/>
</dbReference>
<gene>
    <name evidence="16" type="ORF">Rhopal_002369-T1</name>
</gene>
<feature type="repeat" description="WD" evidence="11">
    <location>
        <begin position="207"/>
        <end position="248"/>
    </location>
</feature>
<comment type="function">
    <text evidence="10">The coatomer is a cytosolic protein complex that binds to dilysine motifs and reversibly associates with Golgi non-clathrin-coated vesicles, which further mediate biosynthetic protein transport from the ER, via the Golgi up to the trans Golgi network.</text>
</comment>
<feature type="domain" description="COPA/B second beta-propeller" evidence="13">
    <location>
        <begin position="345"/>
        <end position="589"/>
    </location>
</feature>
<dbReference type="Gene3D" id="2.130.10.10">
    <property type="entry name" value="YVTN repeat-like/Quinoprotein amine dehydrogenase"/>
    <property type="match status" value="1"/>
</dbReference>
<feature type="repeat" description="WD" evidence="11">
    <location>
        <begin position="91"/>
        <end position="132"/>
    </location>
</feature>
<dbReference type="Proteomes" id="UP001342314">
    <property type="component" value="Unassembled WGS sequence"/>
</dbReference>
<dbReference type="GO" id="GO:0005198">
    <property type="term" value="F:structural molecule activity"/>
    <property type="evidence" value="ECO:0007669"/>
    <property type="project" value="InterPro"/>
</dbReference>
<keyword evidence="5" id="KW-0677">Repeat</keyword>
<evidence type="ECO:0000256" key="10">
    <source>
        <dbReference type="PIRNR" id="PIRNR003354"/>
    </source>
</evidence>
<keyword evidence="2 10" id="KW-0813">Transport</keyword>
<accession>A0AAV5GJK5</accession>
<dbReference type="GO" id="GO:0006890">
    <property type="term" value="P:retrograde vesicle-mediated transport, Golgi to endoplasmic reticulum"/>
    <property type="evidence" value="ECO:0007669"/>
    <property type="project" value="TreeGrafter"/>
</dbReference>
<dbReference type="GO" id="GO:0000139">
    <property type="term" value="C:Golgi membrane"/>
    <property type="evidence" value="ECO:0007669"/>
    <property type="project" value="UniProtKB-SubCell"/>
</dbReference>
<dbReference type="SUPFAM" id="SSF101908">
    <property type="entry name" value="Putative isomerase YbhE"/>
    <property type="match status" value="1"/>
</dbReference>
<dbReference type="InterPro" id="IPR056176">
    <property type="entry name" value="TPR_COPA_B"/>
</dbReference>
<evidence type="ECO:0000259" key="13">
    <source>
        <dbReference type="Pfam" id="PF04053"/>
    </source>
</evidence>
<dbReference type="InterPro" id="IPR006692">
    <property type="entry name" value="Beta-prop_COPA/B_2nd"/>
</dbReference>
<dbReference type="InterPro" id="IPR001680">
    <property type="entry name" value="WD40_rpt"/>
</dbReference>
<dbReference type="Pfam" id="PF06957">
    <property type="entry name" value="COPI_C"/>
    <property type="match status" value="1"/>
</dbReference>
<dbReference type="InterPro" id="IPR036322">
    <property type="entry name" value="WD40_repeat_dom_sf"/>
</dbReference>
<feature type="repeat" description="WD" evidence="11">
    <location>
        <begin position="7"/>
        <end position="48"/>
    </location>
</feature>